<dbReference type="RefSeq" id="WP_279529208.1">
    <property type="nucleotide sequence ID" value="NZ_CP122312.1"/>
</dbReference>
<dbReference type="Pfam" id="PF08267">
    <property type="entry name" value="Meth_synt_1"/>
    <property type="match status" value="1"/>
</dbReference>
<dbReference type="InterPro" id="IPR013215">
    <property type="entry name" value="Cbl-indep_Met_Synth_N"/>
</dbReference>
<dbReference type="Gene3D" id="3.20.20.210">
    <property type="match status" value="1"/>
</dbReference>
<protein>
    <submittedName>
        <fullName evidence="2">5-methyltetrahydropteroyltriglutamate--homocysteine methyltransferase</fullName>
    </submittedName>
</protein>
<dbReference type="InterPro" id="IPR038071">
    <property type="entry name" value="UROD/MetE-like_sf"/>
</dbReference>
<evidence type="ECO:0000313" key="2">
    <source>
        <dbReference type="EMBL" id="MFC7199268.1"/>
    </source>
</evidence>
<dbReference type="AlphaFoldDB" id="A0ABD5Z2Q3"/>
<reference evidence="2 3" key="1">
    <citation type="journal article" date="2019" name="Int. J. Syst. Evol. Microbiol.">
        <title>The Global Catalogue of Microorganisms (GCM) 10K type strain sequencing project: providing services to taxonomists for standard genome sequencing and annotation.</title>
        <authorList>
            <consortium name="The Broad Institute Genomics Platform"/>
            <consortium name="The Broad Institute Genome Sequencing Center for Infectious Disease"/>
            <person name="Wu L."/>
            <person name="Ma J."/>
        </authorList>
    </citation>
    <scope>NUCLEOTIDE SEQUENCE [LARGE SCALE GENOMIC DNA]</scope>
    <source>
        <strain evidence="2 3">XZGYJ-43</strain>
    </source>
</reference>
<gene>
    <name evidence="2" type="ORF">ACFQJ9_07545</name>
</gene>
<keyword evidence="2" id="KW-0808">Transferase</keyword>
<evidence type="ECO:0000313" key="3">
    <source>
        <dbReference type="Proteomes" id="UP001596447"/>
    </source>
</evidence>
<proteinExistence type="predicted"/>
<comment type="caution">
    <text evidence="2">The sequence shown here is derived from an EMBL/GenBank/DDBJ whole genome shotgun (WGS) entry which is preliminary data.</text>
</comment>
<name>A0ABD5Z2Q3_9EURY</name>
<organism evidence="2 3">
    <name type="scientific">Halospeciosus flavus</name>
    <dbReference type="NCBI Taxonomy" id="3032283"/>
    <lineage>
        <taxon>Archaea</taxon>
        <taxon>Methanobacteriati</taxon>
        <taxon>Methanobacteriota</taxon>
        <taxon>Stenosarchaea group</taxon>
        <taxon>Halobacteria</taxon>
        <taxon>Halobacteriales</taxon>
        <taxon>Halobacteriaceae</taxon>
        <taxon>Halospeciosus</taxon>
    </lineage>
</organism>
<keyword evidence="3" id="KW-1185">Reference proteome</keyword>
<sequence length="329" mass="35878">MDIVATTPGLYPLPDFAREELANLKGHQKGDLISGDESEEIQAVYREAREDLVAAQRDAGLDRVVEGQARWDDMLAHPLAVHDSVSTEGIVRYFDNNNFYREPVVEGDLDFSGDVAAELEAAAELTDDLQAVLPGPYTLADLATDEYYGDEADFLAAIADFLAGEAEAFPDVETLFLLEPSLATNAPGDGADERASEAIDAVASAVDTEVVVQPYWGALEEKVYAHVLDADIDAVGFDLVTEHEQNLYNAQEYGTTDSVSLGLVDGQNTLVEDPETVRERVDWFVDNTHGDPETVYASSNTELFYLPVNKFHEKLEVLGAAADLEEVKA</sequence>
<dbReference type="GO" id="GO:0008168">
    <property type="term" value="F:methyltransferase activity"/>
    <property type="evidence" value="ECO:0007669"/>
    <property type="project" value="UniProtKB-KW"/>
</dbReference>
<dbReference type="EMBL" id="JBHTAR010000011">
    <property type="protein sequence ID" value="MFC7199268.1"/>
    <property type="molecule type" value="Genomic_DNA"/>
</dbReference>
<dbReference type="Proteomes" id="UP001596447">
    <property type="component" value="Unassembled WGS sequence"/>
</dbReference>
<dbReference type="GO" id="GO:0032259">
    <property type="term" value="P:methylation"/>
    <property type="evidence" value="ECO:0007669"/>
    <property type="project" value="UniProtKB-KW"/>
</dbReference>
<keyword evidence="2" id="KW-0489">Methyltransferase</keyword>
<evidence type="ECO:0000259" key="1">
    <source>
        <dbReference type="Pfam" id="PF08267"/>
    </source>
</evidence>
<accession>A0ABD5Z2Q3</accession>
<feature type="domain" description="Cobalamin-independent methionine synthase MetE N-terminal" evidence="1">
    <location>
        <begin position="87"/>
        <end position="281"/>
    </location>
</feature>
<dbReference type="SUPFAM" id="SSF51726">
    <property type="entry name" value="UROD/MetE-like"/>
    <property type="match status" value="1"/>
</dbReference>